<proteinExistence type="predicted"/>
<accession>A0A8W8J8Z7</accession>
<keyword evidence="1" id="KW-1133">Transmembrane helix</keyword>
<dbReference type="CDD" id="cd12087">
    <property type="entry name" value="TM_EGFR-like"/>
    <property type="match status" value="1"/>
</dbReference>
<dbReference type="AlphaFoldDB" id="A0A8W8J8Z7"/>
<evidence type="ECO:0000313" key="2">
    <source>
        <dbReference type="EnsemblMetazoa" id="G17882.1:cds"/>
    </source>
</evidence>
<dbReference type="Gene3D" id="2.170.300.10">
    <property type="entry name" value="Tie2 ligand-binding domain superfamily"/>
    <property type="match status" value="1"/>
</dbReference>
<keyword evidence="1" id="KW-0472">Membrane</keyword>
<name>A0A8W8J8Z7_MAGGI</name>
<evidence type="ECO:0000313" key="3">
    <source>
        <dbReference type="Proteomes" id="UP000005408"/>
    </source>
</evidence>
<organism evidence="2 3">
    <name type="scientific">Magallana gigas</name>
    <name type="common">Pacific oyster</name>
    <name type="synonym">Crassostrea gigas</name>
    <dbReference type="NCBI Taxonomy" id="29159"/>
    <lineage>
        <taxon>Eukaryota</taxon>
        <taxon>Metazoa</taxon>
        <taxon>Spiralia</taxon>
        <taxon>Lophotrochozoa</taxon>
        <taxon>Mollusca</taxon>
        <taxon>Bivalvia</taxon>
        <taxon>Autobranchia</taxon>
        <taxon>Pteriomorphia</taxon>
        <taxon>Ostreida</taxon>
        <taxon>Ostreoidea</taxon>
        <taxon>Ostreidae</taxon>
        <taxon>Magallana</taxon>
    </lineage>
</organism>
<reference evidence="2" key="1">
    <citation type="submission" date="2022-08" db="UniProtKB">
        <authorList>
            <consortium name="EnsemblMetazoa"/>
        </authorList>
    </citation>
    <scope>IDENTIFICATION</scope>
    <source>
        <strain evidence="2">05x7-T-G4-1.051#20</strain>
    </source>
</reference>
<protein>
    <submittedName>
        <fullName evidence="2">Uncharacterized protein</fullName>
    </submittedName>
</protein>
<keyword evidence="3" id="KW-1185">Reference proteome</keyword>
<evidence type="ECO:0000256" key="1">
    <source>
        <dbReference type="SAM" id="Phobius"/>
    </source>
</evidence>
<keyword evidence="1" id="KW-0812">Transmembrane</keyword>
<dbReference type="EnsemblMetazoa" id="G17882.1">
    <property type="protein sequence ID" value="G17882.1:cds"/>
    <property type="gene ID" value="G17882"/>
</dbReference>
<dbReference type="Proteomes" id="UP000005408">
    <property type="component" value="Unassembled WGS sequence"/>
</dbReference>
<sequence length="191" mass="21735">MQYRGIKYQTYVAVTTVCCTMLCTSLNCERKSKENCLEDCQWSKVDKCIDCPDGFYGINCSRQCRYPNYGKDCQQDCSHCNREICNSTVGCLTQDGTIERGDSNLPMVIGIVVGVSAVLVIATLLIIELVNRRFYSRQIKLNAHYVGSVMSEHITSTLWRPTEQRIDICDVDISTDNSIYMLADSRRYNNM</sequence>
<feature type="transmembrane region" description="Helical" evidence="1">
    <location>
        <begin position="107"/>
        <end position="130"/>
    </location>
</feature>